<dbReference type="InterPro" id="IPR005135">
    <property type="entry name" value="Endo/exonuclease/phosphatase"/>
</dbReference>
<sequence length="282" mass="31622">MPGHAHHQTVSRASSLSTDARRLKLLSFNVQAGIYSRSYSDYFTNSWKHILPHPERLANLTRIGQLLHQFDLVGLQEVDAGSLRSAYIDQIQYLARHGAFPHWYRQVNRNLGPFAQHSNGLLSRLRPQQITEHKLPGLPGRGAVVAELGLSDHETLAVAIVHLALGWRARRRQLDYLIALSEQHPYLVIMGDFNCGCDSKGLRAMVKKAEMRGLDCELKTFPSWRPKHNLDHILVSRPLRVIAARVVDYALSDHLPISMTIELPEGVTFSADADGPAPKSAR</sequence>
<evidence type="ECO:0000259" key="1">
    <source>
        <dbReference type="Pfam" id="PF03372"/>
    </source>
</evidence>
<dbReference type="Proteomes" id="UP000274556">
    <property type="component" value="Unassembled WGS sequence"/>
</dbReference>
<dbReference type="PANTHER" id="PTHR14859:SF15">
    <property type="entry name" value="ENDONUCLEASE_EXONUCLEASE_PHOSPHATASE DOMAIN-CONTAINING PROTEIN"/>
    <property type="match status" value="1"/>
</dbReference>
<dbReference type="GO" id="GO:0004527">
    <property type="term" value="F:exonuclease activity"/>
    <property type="evidence" value="ECO:0007669"/>
    <property type="project" value="UniProtKB-KW"/>
</dbReference>
<protein>
    <submittedName>
        <fullName evidence="2">Endonuclease/exonuclease/phosphatase family metal-dependent hydrolase</fullName>
    </submittedName>
</protein>
<name>A0A495V6K0_9GAMM</name>
<reference evidence="2 3" key="1">
    <citation type="submission" date="2018-10" db="EMBL/GenBank/DDBJ databases">
        <title>Genomic Encyclopedia of Archaeal and Bacterial Type Strains, Phase II (KMG-II): from individual species to whole genera.</title>
        <authorList>
            <person name="Goeker M."/>
        </authorList>
    </citation>
    <scope>NUCLEOTIDE SEQUENCE [LARGE SCALE GENOMIC DNA]</scope>
    <source>
        <strain evidence="2 3">DSM 235</strain>
    </source>
</reference>
<dbReference type="InterPro" id="IPR036691">
    <property type="entry name" value="Endo/exonu/phosph_ase_sf"/>
</dbReference>
<dbReference type="PANTHER" id="PTHR14859">
    <property type="entry name" value="CALCOFLUOR WHITE HYPERSENSITIVE PROTEIN PRECURSOR"/>
    <property type="match status" value="1"/>
</dbReference>
<evidence type="ECO:0000313" key="2">
    <source>
        <dbReference type="EMBL" id="RKT44243.1"/>
    </source>
</evidence>
<gene>
    <name evidence="2" type="ORF">BDD21_1621</name>
</gene>
<keyword evidence="2" id="KW-0378">Hydrolase</keyword>
<comment type="caution">
    <text evidence="2">The sequence shown here is derived from an EMBL/GenBank/DDBJ whole genome shotgun (WGS) entry which is preliminary data.</text>
</comment>
<feature type="domain" description="Endonuclease/exonuclease/phosphatase" evidence="1">
    <location>
        <begin position="26"/>
        <end position="254"/>
    </location>
</feature>
<keyword evidence="3" id="KW-1185">Reference proteome</keyword>
<dbReference type="GO" id="GO:0006506">
    <property type="term" value="P:GPI anchor biosynthetic process"/>
    <property type="evidence" value="ECO:0007669"/>
    <property type="project" value="TreeGrafter"/>
</dbReference>
<dbReference type="InterPro" id="IPR051916">
    <property type="entry name" value="GPI-anchor_lipid_remodeler"/>
</dbReference>
<keyword evidence="2" id="KW-0540">Nuclease</keyword>
<proteinExistence type="predicted"/>
<dbReference type="GO" id="GO:0016020">
    <property type="term" value="C:membrane"/>
    <property type="evidence" value="ECO:0007669"/>
    <property type="project" value="GOC"/>
</dbReference>
<dbReference type="SUPFAM" id="SSF56219">
    <property type="entry name" value="DNase I-like"/>
    <property type="match status" value="1"/>
</dbReference>
<keyword evidence="2" id="KW-0255">Endonuclease</keyword>
<dbReference type="Pfam" id="PF03372">
    <property type="entry name" value="Exo_endo_phos"/>
    <property type="match status" value="1"/>
</dbReference>
<dbReference type="EMBL" id="RBXL01000001">
    <property type="protein sequence ID" value="RKT44243.1"/>
    <property type="molecule type" value="Genomic_DNA"/>
</dbReference>
<accession>A0A495V6K0</accession>
<dbReference type="Gene3D" id="3.60.10.10">
    <property type="entry name" value="Endonuclease/exonuclease/phosphatase"/>
    <property type="match status" value="1"/>
</dbReference>
<dbReference type="GO" id="GO:0004519">
    <property type="term" value="F:endonuclease activity"/>
    <property type="evidence" value="ECO:0007669"/>
    <property type="project" value="UniProtKB-KW"/>
</dbReference>
<keyword evidence="2" id="KW-0269">Exonuclease</keyword>
<dbReference type="AlphaFoldDB" id="A0A495V6K0"/>
<organism evidence="2 3">
    <name type="scientific">Thiocapsa rosea</name>
    <dbReference type="NCBI Taxonomy" id="69360"/>
    <lineage>
        <taxon>Bacteria</taxon>
        <taxon>Pseudomonadati</taxon>
        <taxon>Pseudomonadota</taxon>
        <taxon>Gammaproteobacteria</taxon>
        <taxon>Chromatiales</taxon>
        <taxon>Chromatiaceae</taxon>
        <taxon>Thiocapsa</taxon>
    </lineage>
</organism>
<evidence type="ECO:0000313" key="3">
    <source>
        <dbReference type="Proteomes" id="UP000274556"/>
    </source>
</evidence>